<dbReference type="Gene3D" id="6.10.250.690">
    <property type="match status" value="1"/>
</dbReference>
<dbReference type="CDD" id="cd17574">
    <property type="entry name" value="REC_OmpR"/>
    <property type="match status" value="1"/>
</dbReference>
<evidence type="ECO:0000256" key="9">
    <source>
        <dbReference type="PROSITE-ProRule" id="PRU01091"/>
    </source>
</evidence>
<evidence type="ECO:0000256" key="3">
    <source>
        <dbReference type="ARBA" id="ARBA00023012"/>
    </source>
</evidence>
<dbReference type="CDD" id="cd00383">
    <property type="entry name" value="trans_reg_C"/>
    <property type="match status" value="1"/>
</dbReference>
<dbReference type="SMART" id="SM00862">
    <property type="entry name" value="Trans_reg_C"/>
    <property type="match status" value="1"/>
</dbReference>
<comment type="caution">
    <text evidence="12">The sequence shown here is derived from an EMBL/GenBank/DDBJ whole genome shotgun (WGS) entry which is preliminary data.</text>
</comment>
<dbReference type="OrthoDB" id="9802426at2"/>
<proteinExistence type="predicted"/>
<dbReference type="GO" id="GO:0005829">
    <property type="term" value="C:cytosol"/>
    <property type="evidence" value="ECO:0007669"/>
    <property type="project" value="TreeGrafter"/>
</dbReference>
<dbReference type="FunFam" id="1.10.10.10:FF:000018">
    <property type="entry name" value="DNA-binding response regulator ResD"/>
    <property type="match status" value="1"/>
</dbReference>
<dbReference type="InterPro" id="IPR001789">
    <property type="entry name" value="Sig_transdc_resp-reg_receiver"/>
</dbReference>
<feature type="modified residue" description="4-aspartylphosphate" evidence="8">
    <location>
        <position position="52"/>
    </location>
</feature>
<feature type="domain" description="OmpR/PhoB-type" evidence="11">
    <location>
        <begin position="128"/>
        <end position="227"/>
    </location>
</feature>
<dbReference type="PROSITE" id="PS50110">
    <property type="entry name" value="RESPONSE_REGULATORY"/>
    <property type="match status" value="1"/>
</dbReference>
<organism evidence="12 13">
    <name type="scientific">Youngiibacter fragilis 232.1</name>
    <dbReference type="NCBI Taxonomy" id="994573"/>
    <lineage>
        <taxon>Bacteria</taxon>
        <taxon>Bacillati</taxon>
        <taxon>Bacillota</taxon>
        <taxon>Clostridia</taxon>
        <taxon>Eubacteriales</taxon>
        <taxon>Clostridiaceae</taxon>
        <taxon>Youngiibacter</taxon>
    </lineage>
</organism>
<evidence type="ECO:0000259" key="10">
    <source>
        <dbReference type="PROSITE" id="PS50110"/>
    </source>
</evidence>
<dbReference type="InterPro" id="IPR036388">
    <property type="entry name" value="WH-like_DNA-bd_sf"/>
</dbReference>
<dbReference type="STRING" id="994573.T472_0218125"/>
<dbReference type="PANTHER" id="PTHR48111:SF73">
    <property type="entry name" value="ALKALINE PHOSPHATASE SYNTHESIS TRANSCRIPTIONAL REGULATORY PROTEIN PHOP"/>
    <property type="match status" value="1"/>
</dbReference>
<dbReference type="RefSeq" id="WP_023383889.1">
    <property type="nucleotide sequence ID" value="NZ_AXUN02000221.1"/>
</dbReference>
<name>V7I1S7_9CLOT</name>
<keyword evidence="3" id="KW-0902">Two-component regulatory system</keyword>
<dbReference type="Pfam" id="PF00486">
    <property type="entry name" value="Trans_reg_C"/>
    <property type="match status" value="1"/>
</dbReference>
<evidence type="ECO:0000256" key="5">
    <source>
        <dbReference type="ARBA" id="ARBA00023125"/>
    </source>
</evidence>
<dbReference type="Gene3D" id="1.10.10.10">
    <property type="entry name" value="Winged helix-like DNA-binding domain superfamily/Winged helix DNA-binding domain"/>
    <property type="match status" value="1"/>
</dbReference>
<reference evidence="12 13" key="1">
    <citation type="journal article" date="2014" name="Genome Announc.">
        <title>Genome Sequence of Youngiibacter fragilis, the Type Strain of the Genus Youngiibacter.</title>
        <authorList>
            <person name="Wawrik C.B."/>
            <person name="Callaghan A.V."/>
            <person name="Stamps B.W."/>
            <person name="Wawrik B."/>
        </authorList>
    </citation>
    <scope>NUCLEOTIDE SEQUENCE [LARGE SCALE GENOMIC DNA]</scope>
    <source>
        <strain evidence="12 13">232.1</strain>
    </source>
</reference>
<keyword evidence="5 9" id="KW-0238">DNA-binding</keyword>
<dbReference type="SUPFAM" id="SSF46894">
    <property type="entry name" value="C-terminal effector domain of the bipartite response regulators"/>
    <property type="match status" value="1"/>
</dbReference>
<dbReference type="InterPro" id="IPR011006">
    <property type="entry name" value="CheY-like_superfamily"/>
</dbReference>
<evidence type="ECO:0000313" key="13">
    <source>
        <dbReference type="Proteomes" id="UP000017747"/>
    </source>
</evidence>
<evidence type="ECO:0000313" key="12">
    <source>
        <dbReference type="EMBL" id="ETA79236.1"/>
    </source>
</evidence>
<evidence type="ECO:0000259" key="11">
    <source>
        <dbReference type="PROSITE" id="PS51755"/>
    </source>
</evidence>
<dbReference type="SUPFAM" id="SSF52172">
    <property type="entry name" value="CheY-like"/>
    <property type="match status" value="1"/>
</dbReference>
<evidence type="ECO:0000256" key="4">
    <source>
        <dbReference type="ARBA" id="ARBA00023015"/>
    </source>
</evidence>
<keyword evidence="4" id="KW-0805">Transcription regulation</keyword>
<dbReference type="eggNOG" id="COG0745">
    <property type="taxonomic scope" value="Bacteria"/>
</dbReference>
<dbReference type="AlphaFoldDB" id="V7I1S7"/>
<keyword evidence="13" id="KW-1185">Reference proteome</keyword>
<dbReference type="Proteomes" id="UP000017747">
    <property type="component" value="Unassembled WGS sequence"/>
</dbReference>
<feature type="domain" description="Response regulatory" evidence="10">
    <location>
        <begin position="3"/>
        <end position="116"/>
    </location>
</feature>
<dbReference type="FunFam" id="3.40.50.2300:FF:000001">
    <property type="entry name" value="DNA-binding response regulator PhoB"/>
    <property type="match status" value="1"/>
</dbReference>
<comment type="function">
    <text evidence="7">May play the central regulatory role in sporulation. It may be an element of the effector pathway responsible for the activation of sporulation genes in response to nutritional stress. Spo0A may act in concert with spo0H (a sigma factor) to control the expression of some genes that are critical to the sporulation process.</text>
</comment>
<dbReference type="GO" id="GO:0000976">
    <property type="term" value="F:transcription cis-regulatory region binding"/>
    <property type="evidence" value="ECO:0007669"/>
    <property type="project" value="TreeGrafter"/>
</dbReference>
<gene>
    <name evidence="12" type="ORF">T472_0218125</name>
</gene>
<dbReference type="GO" id="GO:0000156">
    <property type="term" value="F:phosphorelay response regulator activity"/>
    <property type="evidence" value="ECO:0007669"/>
    <property type="project" value="TreeGrafter"/>
</dbReference>
<keyword evidence="2 8" id="KW-0597">Phosphoprotein</keyword>
<dbReference type="EMBL" id="AXUN02000221">
    <property type="protein sequence ID" value="ETA79236.1"/>
    <property type="molecule type" value="Genomic_DNA"/>
</dbReference>
<evidence type="ECO:0000256" key="6">
    <source>
        <dbReference type="ARBA" id="ARBA00023163"/>
    </source>
</evidence>
<evidence type="ECO:0000256" key="1">
    <source>
        <dbReference type="ARBA" id="ARBA00018672"/>
    </source>
</evidence>
<dbReference type="PANTHER" id="PTHR48111">
    <property type="entry name" value="REGULATOR OF RPOS"/>
    <property type="match status" value="1"/>
</dbReference>
<dbReference type="SMART" id="SM00448">
    <property type="entry name" value="REC"/>
    <property type="match status" value="1"/>
</dbReference>
<protein>
    <recommendedName>
        <fullName evidence="1">Stage 0 sporulation protein A homolog</fullName>
    </recommendedName>
</protein>
<dbReference type="InterPro" id="IPR016032">
    <property type="entry name" value="Sig_transdc_resp-reg_C-effctor"/>
</dbReference>
<dbReference type="InterPro" id="IPR001867">
    <property type="entry name" value="OmpR/PhoB-type_DNA-bd"/>
</dbReference>
<dbReference type="Pfam" id="PF00072">
    <property type="entry name" value="Response_reg"/>
    <property type="match status" value="1"/>
</dbReference>
<accession>V7I1S7</accession>
<evidence type="ECO:0000256" key="7">
    <source>
        <dbReference type="ARBA" id="ARBA00024867"/>
    </source>
</evidence>
<feature type="DNA-binding region" description="OmpR/PhoB-type" evidence="9">
    <location>
        <begin position="128"/>
        <end position="227"/>
    </location>
</feature>
<evidence type="ECO:0000256" key="8">
    <source>
        <dbReference type="PROSITE-ProRule" id="PRU00169"/>
    </source>
</evidence>
<dbReference type="InterPro" id="IPR039420">
    <property type="entry name" value="WalR-like"/>
</dbReference>
<sequence length="230" mass="26073">MSKILIIEDETSVLEAIAAYLRKEDYEVFTADRGYKGLEYSGANDFDLVILDLMLPDISGEEVCRRIRAKSSAYIFMLTAKSSLEDRIRGLEIGADEYLVKPFSPRELVARVNALFRRIKDDSQQVNISSYDGGDLLIDRDRREVKVRGEVIQLTPIEFDILEILSSNPGIVLSRETLIEKVLGADFEGVDRTIDVHIKNIRKKIEEDTKSPKYIITVFKLGYKFGGGDN</sequence>
<evidence type="ECO:0000256" key="2">
    <source>
        <dbReference type="ARBA" id="ARBA00022553"/>
    </source>
</evidence>
<dbReference type="GO" id="GO:0032993">
    <property type="term" value="C:protein-DNA complex"/>
    <property type="evidence" value="ECO:0007669"/>
    <property type="project" value="TreeGrafter"/>
</dbReference>
<keyword evidence="6" id="KW-0804">Transcription</keyword>
<dbReference type="Gene3D" id="3.40.50.2300">
    <property type="match status" value="1"/>
</dbReference>
<dbReference type="GO" id="GO:0006355">
    <property type="term" value="P:regulation of DNA-templated transcription"/>
    <property type="evidence" value="ECO:0007669"/>
    <property type="project" value="InterPro"/>
</dbReference>
<dbReference type="PROSITE" id="PS51755">
    <property type="entry name" value="OMPR_PHOB"/>
    <property type="match status" value="1"/>
</dbReference>